<evidence type="ECO:0000313" key="6">
    <source>
        <dbReference type="EMBL" id="MDO7843336.1"/>
    </source>
</evidence>
<protein>
    <submittedName>
        <fullName evidence="6">Ribosomal protein S18-alanine N-acetyltransferase</fullName>
        <ecNumber evidence="6">2.3.1.266</ecNumber>
    </submittedName>
</protein>
<dbReference type="EC" id="2.3.1.266" evidence="6"/>
<dbReference type="InterPro" id="IPR006464">
    <property type="entry name" value="AcTrfase_RimI/Ard1"/>
</dbReference>
<name>A0ABT9A2W6_9SPHN</name>
<evidence type="ECO:0000313" key="7">
    <source>
        <dbReference type="Proteomes" id="UP001176468"/>
    </source>
</evidence>
<proteinExistence type="inferred from homology"/>
<keyword evidence="2" id="KW-0963">Cytoplasm</keyword>
<dbReference type="InterPro" id="IPR050680">
    <property type="entry name" value="YpeA/RimI_acetyltransf"/>
</dbReference>
<dbReference type="GO" id="GO:0005840">
    <property type="term" value="C:ribosome"/>
    <property type="evidence" value="ECO:0007669"/>
    <property type="project" value="UniProtKB-KW"/>
</dbReference>
<dbReference type="Proteomes" id="UP001176468">
    <property type="component" value="Unassembled WGS sequence"/>
</dbReference>
<dbReference type="NCBIfam" id="TIGR01575">
    <property type="entry name" value="rimI"/>
    <property type="match status" value="1"/>
</dbReference>
<dbReference type="PANTHER" id="PTHR43420">
    <property type="entry name" value="ACETYLTRANSFERASE"/>
    <property type="match status" value="1"/>
</dbReference>
<dbReference type="CDD" id="cd04301">
    <property type="entry name" value="NAT_SF"/>
    <property type="match status" value="1"/>
</dbReference>
<evidence type="ECO:0000256" key="2">
    <source>
        <dbReference type="ARBA" id="ARBA00022490"/>
    </source>
</evidence>
<feature type="domain" description="N-acetyltransferase" evidence="5">
    <location>
        <begin position="8"/>
        <end position="158"/>
    </location>
</feature>
<accession>A0ABT9A2W6</accession>
<dbReference type="PANTHER" id="PTHR43420:SF44">
    <property type="entry name" value="ACETYLTRANSFERASE YPEA"/>
    <property type="match status" value="1"/>
</dbReference>
<keyword evidence="3 6" id="KW-0808">Transferase</keyword>
<evidence type="ECO:0000256" key="4">
    <source>
        <dbReference type="ARBA" id="ARBA00023315"/>
    </source>
</evidence>
<gene>
    <name evidence="6" type="primary">rimI</name>
    <name evidence="6" type="ORF">Q5H94_13450</name>
</gene>
<dbReference type="PROSITE" id="PS51186">
    <property type="entry name" value="GNAT"/>
    <property type="match status" value="1"/>
</dbReference>
<evidence type="ECO:0000256" key="1">
    <source>
        <dbReference type="ARBA" id="ARBA00005395"/>
    </source>
</evidence>
<organism evidence="6 7">
    <name type="scientific">Sphingomonas immobilis</name>
    <dbReference type="NCBI Taxonomy" id="3063997"/>
    <lineage>
        <taxon>Bacteria</taxon>
        <taxon>Pseudomonadati</taxon>
        <taxon>Pseudomonadota</taxon>
        <taxon>Alphaproteobacteria</taxon>
        <taxon>Sphingomonadales</taxon>
        <taxon>Sphingomonadaceae</taxon>
        <taxon>Sphingomonas</taxon>
    </lineage>
</organism>
<dbReference type="EMBL" id="JAUQSZ010000009">
    <property type="protein sequence ID" value="MDO7843336.1"/>
    <property type="molecule type" value="Genomic_DNA"/>
</dbReference>
<evidence type="ECO:0000256" key="3">
    <source>
        <dbReference type="ARBA" id="ARBA00022679"/>
    </source>
</evidence>
<dbReference type="InterPro" id="IPR000182">
    <property type="entry name" value="GNAT_dom"/>
</dbReference>
<keyword evidence="6" id="KW-0689">Ribosomal protein</keyword>
<keyword evidence="4 6" id="KW-0012">Acyltransferase</keyword>
<dbReference type="Pfam" id="PF00583">
    <property type="entry name" value="Acetyltransf_1"/>
    <property type="match status" value="1"/>
</dbReference>
<dbReference type="Gene3D" id="3.40.630.30">
    <property type="match status" value="1"/>
</dbReference>
<dbReference type="GO" id="GO:0008999">
    <property type="term" value="F:protein-N-terminal-alanine acetyltransferase activity"/>
    <property type="evidence" value="ECO:0007669"/>
    <property type="project" value="UniProtKB-EC"/>
</dbReference>
<sequence>MSTILNVVDLRSGAAADLGIVDTIMQSAFDTRFGEAWTRTQCLGILAMPGVWLTIAAANGEDAGFALSRIIADEAELLLLATTPAARRRGIGAALLRSVITDAKGRGARTIHLEVRENNGAIKLYQSAGFTKVGERRQYYRGSNGQTFDAFTFRRELA</sequence>
<comment type="similarity">
    <text evidence="1">Belongs to the acetyltransferase family. RimI subfamily.</text>
</comment>
<comment type="caution">
    <text evidence="6">The sequence shown here is derived from an EMBL/GenBank/DDBJ whole genome shotgun (WGS) entry which is preliminary data.</text>
</comment>
<keyword evidence="6" id="KW-0687">Ribonucleoprotein</keyword>
<dbReference type="RefSeq" id="WP_304561792.1">
    <property type="nucleotide sequence ID" value="NZ_JAUQSZ010000009.1"/>
</dbReference>
<reference evidence="6" key="1">
    <citation type="submission" date="2023-07" db="EMBL/GenBank/DDBJ databases">
        <authorList>
            <person name="Kim M.K."/>
        </authorList>
    </citation>
    <scope>NUCLEOTIDE SEQUENCE</scope>
    <source>
        <strain evidence="6">CA1-15</strain>
    </source>
</reference>
<keyword evidence="7" id="KW-1185">Reference proteome</keyword>
<evidence type="ECO:0000259" key="5">
    <source>
        <dbReference type="PROSITE" id="PS51186"/>
    </source>
</evidence>
<dbReference type="SUPFAM" id="SSF55729">
    <property type="entry name" value="Acyl-CoA N-acyltransferases (Nat)"/>
    <property type="match status" value="1"/>
</dbReference>
<dbReference type="InterPro" id="IPR016181">
    <property type="entry name" value="Acyl_CoA_acyltransferase"/>
</dbReference>